<evidence type="ECO:0000256" key="2">
    <source>
        <dbReference type="ARBA" id="ARBA00010271"/>
    </source>
</evidence>
<feature type="compositionally biased region" description="Polar residues" evidence="6">
    <location>
        <begin position="112"/>
        <end position="133"/>
    </location>
</feature>
<keyword evidence="4" id="KW-0735">Signal-anchor</keyword>
<dbReference type="EMBL" id="JAHRHJ020000009">
    <property type="protein sequence ID" value="KAH9300519.1"/>
    <property type="molecule type" value="Genomic_DNA"/>
</dbReference>
<feature type="transmembrane region" description="Helical" evidence="7">
    <location>
        <begin position="6"/>
        <end position="24"/>
    </location>
</feature>
<feature type="transmembrane region" description="Helical" evidence="7">
    <location>
        <begin position="31"/>
        <end position="51"/>
    </location>
</feature>
<keyword evidence="10" id="KW-1185">Reference proteome</keyword>
<dbReference type="PANTHER" id="PTHR11062">
    <property type="entry name" value="EXOSTOSIN HEPARAN SULFATE GLYCOSYLTRANSFERASE -RELATED"/>
    <property type="match status" value="1"/>
</dbReference>
<feature type="region of interest" description="Disordered" evidence="6">
    <location>
        <begin position="72"/>
        <end position="196"/>
    </location>
</feature>
<proteinExistence type="inferred from homology"/>
<dbReference type="InterPro" id="IPR004263">
    <property type="entry name" value="Exostosin"/>
</dbReference>
<keyword evidence="7" id="KW-1133">Transmembrane helix</keyword>
<evidence type="ECO:0000256" key="1">
    <source>
        <dbReference type="ARBA" id="ARBA00004323"/>
    </source>
</evidence>
<evidence type="ECO:0000313" key="10">
    <source>
        <dbReference type="Proteomes" id="UP000824469"/>
    </source>
</evidence>
<dbReference type="PANTHER" id="PTHR11062:SF59">
    <property type="entry name" value="EXOSTOSIN FAMILY PROTEIN"/>
    <property type="match status" value="1"/>
</dbReference>
<comment type="similarity">
    <text evidence="2">Belongs to the glycosyltransferase 47 family.</text>
</comment>
<dbReference type="Proteomes" id="UP000824469">
    <property type="component" value="Unassembled WGS sequence"/>
</dbReference>
<organism evidence="9 10">
    <name type="scientific">Taxus chinensis</name>
    <name type="common">Chinese yew</name>
    <name type="synonym">Taxus wallichiana var. chinensis</name>
    <dbReference type="NCBI Taxonomy" id="29808"/>
    <lineage>
        <taxon>Eukaryota</taxon>
        <taxon>Viridiplantae</taxon>
        <taxon>Streptophyta</taxon>
        <taxon>Embryophyta</taxon>
        <taxon>Tracheophyta</taxon>
        <taxon>Spermatophyta</taxon>
        <taxon>Pinopsida</taxon>
        <taxon>Pinidae</taxon>
        <taxon>Conifers II</taxon>
        <taxon>Cupressales</taxon>
        <taxon>Taxaceae</taxon>
        <taxon>Taxus</taxon>
    </lineage>
</organism>
<dbReference type="GO" id="GO:0000139">
    <property type="term" value="C:Golgi membrane"/>
    <property type="evidence" value="ECO:0007669"/>
    <property type="project" value="UniProtKB-SubCell"/>
</dbReference>
<keyword evidence="7" id="KW-0472">Membrane</keyword>
<evidence type="ECO:0000259" key="8">
    <source>
        <dbReference type="Pfam" id="PF03016"/>
    </source>
</evidence>
<reference evidence="9 10" key="1">
    <citation type="journal article" date="2021" name="Nat. Plants">
        <title>The Taxus genome provides insights into paclitaxel biosynthesis.</title>
        <authorList>
            <person name="Xiong X."/>
            <person name="Gou J."/>
            <person name="Liao Q."/>
            <person name="Li Y."/>
            <person name="Zhou Q."/>
            <person name="Bi G."/>
            <person name="Li C."/>
            <person name="Du R."/>
            <person name="Wang X."/>
            <person name="Sun T."/>
            <person name="Guo L."/>
            <person name="Liang H."/>
            <person name="Lu P."/>
            <person name="Wu Y."/>
            <person name="Zhang Z."/>
            <person name="Ro D.K."/>
            <person name="Shang Y."/>
            <person name="Huang S."/>
            <person name="Yan J."/>
        </authorList>
    </citation>
    <scope>NUCLEOTIDE SEQUENCE [LARGE SCALE GENOMIC DNA]</scope>
    <source>
        <strain evidence="9">Ta-2019</strain>
    </source>
</reference>
<feature type="compositionally biased region" description="Basic residues" evidence="6">
    <location>
        <begin position="186"/>
        <end position="196"/>
    </location>
</feature>
<feature type="domain" description="Exostosin GT47" evidence="8">
    <location>
        <begin position="250"/>
        <end position="535"/>
    </location>
</feature>
<name>A0AA38FC23_TAXCH</name>
<evidence type="ECO:0000256" key="4">
    <source>
        <dbReference type="ARBA" id="ARBA00022968"/>
    </source>
</evidence>
<sequence length="598" mass="67756">MSFFLFGLLVVMICVMGFLPMRYLKGSAKMVKKIILAILLAAFASSIYQTWKNPSKTSLWFTNTAIAHVQSSSSTPFPLEPNSENSSQKMGLDFSSHPPVNSQMGLDFQSHPPANSQMSLDFQSHPPSKSQTGLVFHSHPPVKSLDKSEIDEIPPVSNASKNSRHKIDDAVAQESADFGSGYKSKTPSRVKTPGKSRKGKAYKAFLERQQDLLLAKKEIESYGGAVNDPDLYWPLYHNVSKFEKSYDLMEKMFKVYVYSQGPKPYFHQPELKGIYASEGWFMKLMDENKQFVVKDPKKAHMFYLPYSLHRLVEGMYDPNTHNMRPISLFLRDYVNMIAAKYPFWNRTQGADHFFVACHDWGPYTTTEHPQLRKNAIKVLCNADLSEGFFVLGKDVSLPETTLRKIRRPTQNIGGKTVSKRSILAFFAGNVHGRVRPVLLQYWKGKDNDMKIYELLPARVARTMSYVQHMKSSKYCICPMGYEVNSPRIVEAIYYECVPVIIADNFVPPLNEILNWEAFSITVAEKDIPKLKDILLSIPEKKYHSMQLRITCHRSTAIRLECSAQINCNKVGVFSTDQLQKGPTPPCGGANYPSKSSST</sequence>
<keyword evidence="3" id="KW-0328">Glycosyltransferase</keyword>
<dbReference type="InterPro" id="IPR040911">
    <property type="entry name" value="Exostosin_GT47"/>
</dbReference>
<evidence type="ECO:0000256" key="6">
    <source>
        <dbReference type="SAM" id="MobiDB-lite"/>
    </source>
</evidence>
<accession>A0AA38FC23</accession>
<evidence type="ECO:0000313" key="9">
    <source>
        <dbReference type="EMBL" id="KAH9300519.1"/>
    </source>
</evidence>
<protein>
    <recommendedName>
        <fullName evidence="8">Exostosin GT47 domain-containing protein</fullName>
    </recommendedName>
</protein>
<dbReference type="GO" id="GO:0016757">
    <property type="term" value="F:glycosyltransferase activity"/>
    <property type="evidence" value="ECO:0007669"/>
    <property type="project" value="UniProtKB-KW"/>
</dbReference>
<gene>
    <name evidence="9" type="ORF">KI387_012102</name>
</gene>
<evidence type="ECO:0000256" key="5">
    <source>
        <dbReference type="ARBA" id="ARBA00023034"/>
    </source>
</evidence>
<comment type="subcellular location">
    <subcellularLocation>
        <location evidence="1">Golgi apparatus membrane</location>
        <topology evidence="1">Single-pass type II membrane protein</topology>
    </subcellularLocation>
</comment>
<keyword evidence="7" id="KW-0812">Transmembrane</keyword>
<keyword evidence="5" id="KW-0333">Golgi apparatus</keyword>
<comment type="caution">
    <text evidence="9">The sequence shown here is derived from an EMBL/GenBank/DDBJ whole genome shotgun (WGS) entry which is preliminary data.</text>
</comment>
<evidence type="ECO:0000256" key="7">
    <source>
        <dbReference type="SAM" id="Phobius"/>
    </source>
</evidence>
<dbReference type="Pfam" id="PF03016">
    <property type="entry name" value="Exostosin_GT47"/>
    <property type="match status" value="1"/>
</dbReference>
<keyword evidence="3" id="KW-0808">Transferase</keyword>
<feature type="compositionally biased region" description="Polar residues" evidence="6">
    <location>
        <begin position="72"/>
        <end position="89"/>
    </location>
</feature>
<dbReference type="AlphaFoldDB" id="A0AA38FC23"/>
<evidence type="ECO:0000256" key="3">
    <source>
        <dbReference type="ARBA" id="ARBA00022676"/>
    </source>
</evidence>